<dbReference type="AlphaFoldDB" id="A0A1R3RV94"/>
<gene>
    <name evidence="2" type="ORF">ASPCADRAFT_3481</name>
</gene>
<dbReference type="OMA" id="DIFHQES"/>
<reference evidence="3" key="1">
    <citation type="journal article" date="2017" name="Genome Biol.">
        <title>Comparative genomics reveals high biological diversity and specific adaptations in the industrially and medically important fungal genus Aspergillus.</title>
        <authorList>
            <person name="de Vries R.P."/>
            <person name="Riley R."/>
            <person name="Wiebenga A."/>
            <person name="Aguilar-Osorio G."/>
            <person name="Amillis S."/>
            <person name="Uchima C.A."/>
            <person name="Anderluh G."/>
            <person name="Asadollahi M."/>
            <person name="Askin M."/>
            <person name="Barry K."/>
            <person name="Battaglia E."/>
            <person name="Bayram O."/>
            <person name="Benocci T."/>
            <person name="Braus-Stromeyer S.A."/>
            <person name="Caldana C."/>
            <person name="Canovas D."/>
            <person name="Cerqueira G.C."/>
            <person name="Chen F."/>
            <person name="Chen W."/>
            <person name="Choi C."/>
            <person name="Clum A."/>
            <person name="Dos Santos R.A."/>
            <person name="Damasio A.R."/>
            <person name="Diallinas G."/>
            <person name="Emri T."/>
            <person name="Fekete E."/>
            <person name="Flipphi M."/>
            <person name="Freyberg S."/>
            <person name="Gallo A."/>
            <person name="Gournas C."/>
            <person name="Habgood R."/>
            <person name="Hainaut M."/>
            <person name="Harispe M.L."/>
            <person name="Henrissat B."/>
            <person name="Hilden K.S."/>
            <person name="Hope R."/>
            <person name="Hossain A."/>
            <person name="Karabika E."/>
            <person name="Karaffa L."/>
            <person name="Karanyi Z."/>
            <person name="Krasevec N."/>
            <person name="Kuo A."/>
            <person name="Kusch H."/>
            <person name="LaButti K."/>
            <person name="Lagendijk E.L."/>
            <person name="Lapidus A."/>
            <person name="Levasseur A."/>
            <person name="Lindquist E."/>
            <person name="Lipzen A."/>
            <person name="Logrieco A.F."/>
            <person name="MacCabe A."/>
            <person name="Maekelae M.R."/>
            <person name="Malavazi I."/>
            <person name="Melin P."/>
            <person name="Meyer V."/>
            <person name="Mielnichuk N."/>
            <person name="Miskei M."/>
            <person name="Molnar A.P."/>
            <person name="Mule G."/>
            <person name="Ngan C.Y."/>
            <person name="Orejas M."/>
            <person name="Orosz E."/>
            <person name="Ouedraogo J.P."/>
            <person name="Overkamp K.M."/>
            <person name="Park H.-S."/>
            <person name="Perrone G."/>
            <person name="Piumi F."/>
            <person name="Punt P.J."/>
            <person name="Ram A.F."/>
            <person name="Ramon A."/>
            <person name="Rauscher S."/>
            <person name="Record E."/>
            <person name="Riano-Pachon D.M."/>
            <person name="Robert V."/>
            <person name="Roehrig J."/>
            <person name="Ruller R."/>
            <person name="Salamov A."/>
            <person name="Salih N.S."/>
            <person name="Samson R.A."/>
            <person name="Sandor E."/>
            <person name="Sanguinetti M."/>
            <person name="Schuetze T."/>
            <person name="Sepcic K."/>
            <person name="Shelest E."/>
            <person name="Sherlock G."/>
            <person name="Sophianopoulou V."/>
            <person name="Squina F.M."/>
            <person name="Sun H."/>
            <person name="Susca A."/>
            <person name="Todd R.B."/>
            <person name="Tsang A."/>
            <person name="Unkles S.E."/>
            <person name="van de Wiele N."/>
            <person name="van Rossen-Uffink D."/>
            <person name="Oliveira J.V."/>
            <person name="Vesth T.C."/>
            <person name="Visser J."/>
            <person name="Yu J.-H."/>
            <person name="Zhou M."/>
            <person name="Andersen M.R."/>
            <person name="Archer D.B."/>
            <person name="Baker S.E."/>
            <person name="Benoit I."/>
            <person name="Brakhage A.A."/>
            <person name="Braus G.H."/>
            <person name="Fischer R."/>
            <person name="Frisvad J.C."/>
            <person name="Goldman G.H."/>
            <person name="Houbraken J."/>
            <person name="Oakley B."/>
            <person name="Pocsi I."/>
            <person name="Scazzocchio C."/>
            <person name="Seiboth B."/>
            <person name="vanKuyk P.A."/>
            <person name="Wortman J."/>
            <person name="Dyer P.S."/>
            <person name="Grigoriev I.V."/>
        </authorList>
    </citation>
    <scope>NUCLEOTIDE SEQUENCE [LARGE SCALE GENOMIC DNA]</scope>
    <source>
        <strain evidence="3">ITEM 5010</strain>
    </source>
</reference>
<evidence type="ECO:0000313" key="2">
    <source>
        <dbReference type="EMBL" id="OOF98425.1"/>
    </source>
</evidence>
<dbReference type="InterPro" id="IPR021054">
    <property type="entry name" value="Cell_wall_mannoprotein_1"/>
</dbReference>
<dbReference type="EMBL" id="KV907496">
    <property type="protein sequence ID" value="OOF98425.1"/>
    <property type="molecule type" value="Genomic_DNA"/>
</dbReference>
<name>A0A1R3RV94_ASPC5</name>
<evidence type="ECO:0008006" key="4">
    <source>
        <dbReference type="Google" id="ProtNLM"/>
    </source>
</evidence>
<keyword evidence="3" id="KW-1185">Reference proteome</keyword>
<dbReference type="GO" id="GO:0005576">
    <property type="term" value="C:extracellular region"/>
    <property type="evidence" value="ECO:0007669"/>
    <property type="project" value="TreeGrafter"/>
</dbReference>
<feature type="chain" id="PRO_5013363078" description="Hydrophobic surface binding protein A" evidence="1">
    <location>
        <begin position="20"/>
        <end position="178"/>
    </location>
</feature>
<dbReference type="PANTHER" id="PTHR38123">
    <property type="entry name" value="CELL WALL SERINE-THREONINE-RICH GALACTOMANNOPROTEIN MP1 (AFU_ORTHOLOGUE AFUA_4G03240)"/>
    <property type="match status" value="1"/>
</dbReference>
<dbReference type="PANTHER" id="PTHR38123:SF1">
    <property type="entry name" value="HYDROPHOBIC SURFACE BINDING PROTEIN"/>
    <property type="match status" value="1"/>
</dbReference>
<dbReference type="Proteomes" id="UP000188318">
    <property type="component" value="Unassembled WGS sequence"/>
</dbReference>
<dbReference type="Pfam" id="PF12296">
    <property type="entry name" value="HsbA"/>
    <property type="match status" value="1"/>
</dbReference>
<proteinExistence type="predicted"/>
<accession>A0A1R3RV94</accession>
<evidence type="ECO:0000256" key="1">
    <source>
        <dbReference type="SAM" id="SignalP"/>
    </source>
</evidence>
<dbReference type="VEuPathDB" id="FungiDB:ASPCADRAFT_3481"/>
<protein>
    <recommendedName>
        <fullName evidence="4">Hydrophobic surface binding protein A</fullName>
    </recommendedName>
</protein>
<dbReference type="Gene3D" id="1.20.1280.140">
    <property type="match status" value="1"/>
</dbReference>
<feature type="signal peptide" evidence="1">
    <location>
        <begin position="1"/>
        <end position="19"/>
    </location>
</feature>
<sequence length="178" mass="18724">MRFAITSTALLTFLTLATSHVIKRDVDTVLGDLSAINTNLGTLSAAVYSYNGGLPAALEIQTQENAVERALEQATTDTNSTAVFTIVESSTVTEALIALEPVIRSSIAALVSKRTLFISAGVGATVRTNLQNLKGRTDSLSVVLQSKAVGTDKETIRQGTGDVDDAFDGAIDAYESQL</sequence>
<keyword evidence="1" id="KW-0732">Signal</keyword>
<organism evidence="2 3">
    <name type="scientific">Aspergillus carbonarius (strain ITEM 5010)</name>
    <dbReference type="NCBI Taxonomy" id="602072"/>
    <lineage>
        <taxon>Eukaryota</taxon>
        <taxon>Fungi</taxon>
        <taxon>Dikarya</taxon>
        <taxon>Ascomycota</taxon>
        <taxon>Pezizomycotina</taxon>
        <taxon>Eurotiomycetes</taxon>
        <taxon>Eurotiomycetidae</taxon>
        <taxon>Eurotiales</taxon>
        <taxon>Aspergillaceae</taxon>
        <taxon>Aspergillus</taxon>
        <taxon>Aspergillus subgen. Circumdati</taxon>
    </lineage>
</organism>
<dbReference type="OrthoDB" id="3485059at2759"/>
<evidence type="ECO:0000313" key="3">
    <source>
        <dbReference type="Proteomes" id="UP000188318"/>
    </source>
</evidence>